<evidence type="ECO:0000313" key="3">
    <source>
        <dbReference type="Proteomes" id="UP000583944"/>
    </source>
</evidence>
<evidence type="ECO:0000256" key="1">
    <source>
        <dbReference type="SAM" id="Phobius"/>
    </source>
</evidence>
<dbReference type="Proteomes" id="UP000583944">
    <property type="component" value="Unassembled WGS sequence"/>
</dbReference>
<protein>
    <submittedName>
        <fullName evidence="2">Uncharacterized protein</fullName>
    </submittedName>
</protein>
<comment type="caution">
    <text evidence="2">The sequence shown here is derived from an EMBL/GenBank/DDBJ whole genome shotgun (WGS) entry which is preliminary data.</text>
</comment>
<sequence length="751" mass="84208">MVPLSFFLFLTVCVGVNLWGGNIIFNFFFFCFGCVICVAAVTMAGFSALDEQISALNALHIGSAKTLESFADTSKAIADRARRIAADVQPWEVARENIASTIEEMSRAARCYHPPPALRLVLARKEKNPEVLCKCIDYLVFTDNYIASHPPNPYADQIASSIATQLATMVEVAEDNVREAFIKSLQKKELWQSGEGEKRDGVASPAVPAKASLLIHDVSALRGIDRIVHRLGENFNRNDAVSLDVKELFAERMLRLVDNLLGSSHREGEMQPHAIMPERHSMAPIRRHYQKGSHRLLGISASARQVVGEAGDCLKHYVLEPLDDSFDVVGMPGELGTLVFDRIKANCFATVKVEDSVLSDPTLMFVMSRGEGVGGVGETQHYSDFIFIGLDILEELWKWKNLAENLPGENYSFIDYVDSEVERFLFEVRDLLDGYVACKGALDAKLLKEYTNTLHRTEWAPSLDCSTHISVTNQVYLHKVLLTNYFGAMKLALHGALLNASSEVEALQEVEDYMMRCVLGTLRDLEVIAEVALELQSGTMIEGGHRPRHAFSSSLSSVRNEFSKRGHVILPDIFLLNNILFLLESYRKEECFHVRRIPTDDPEQLKKKRKSEVPSVPIVSNIIAMLEDEKGRFVEDFAASWSECFPSVRENPQLASITQESGELRKPQRMAVKRWYKQVADNLTERIYACRAFAVLDISQRNILIEASVGAVQDGFTTFETILGGRTWSSRPIKWMVQGVEQWADQLSKAF</sequence>
<keyword evidence="1" id="KW-0472">Membrane</keyword>
<dbReference type="AlphaFoldDB" id="A0A7J6YDB5"/>
<proteinExistence type="predicted"/>
<organism evidence="2 3">
    <name type="scientific">Trypanosoma cruzi</name>
    <dbReference type="NCBI Taxonomy" id="5693"/>
    <lineage>
        <taxon>Eukaryota</taxon>
        <taxon>Discoba</taxon>
        <taxon>Euglenozoa</taxon>
        <taxon>Kinetoplastea</taxon>
        <taxon>Metakinetoplastina</taxon>
        <taxon>Trypanosomatida</taxon>
        <taxon>Trypanosomatidae</taxon>
        <taxon>Trypanosoma</taxon>
        <taxon>Schizotrypanum</taxon>
    </lineage>
</organism>
<keyword evidence="1" id="KW-0812">Transmembrane</keyword>
<keyword evidence="1" id="KW-1133">Transmembrane helix</keyword>
<feature type="transmembrane region" description="Helical" evidence="1">
    <location>
        <begin position="25"/>
        <end position="49"/>
    </location>
</feature>
<reference evidence="2 3" key="1">
    <citation type="journal article" date="2019" name="Genome Biol. Evol.">
        <title>Nanopore Sequencing Significantly Improves Genome Assembly of the Protozoan Parasite Trypanosoma cruzi.</title>
        <authorList>
            <person name="Diaz-Viraque F."/>
            <person name="Pita S."/>
            <person name="Greif G."/>
            <person name="de Souza R.C.M."/>
            <person name="Iraola G."/>
            <person name="Robello C."/>
        </authorList>
    </citation>
    <scope>NUCLEOTIDE SEQUENCE [LARGE SCALE GENOMIC DNA]</scope>
    <source>
        <strain evidence="2 3">Berenice</strain>
    </source>
</reference>
<evidence type="ECO:0000313" key="2">
    <source>
        <dbReference type="EMBL" id="KAF5224098.1"/>
    </source>
</evidence>
<dbReference type="VEuPathDB" id="TriTrypDB:ECC02_002684"/>
<gene>
    <name evidence="2" type="ORF">ECC02_002684</name>
</gene>
<accession>A0A7J6YDB5</accession>
<name>A0A7J6YDB5_TRYCR</name>
<dbReference type="VEuPathDB" id="TriTrypDB:BCY84_14502"/>
<dbReference type="EMBL" id="JABDHM010000014">
    <property type="protein sequence ID" value="KAF5224098.1"/>
    <property type="molecule type" value="Genomic_DNA"/>
</dbReference>